<dbReference type="GO" id="GO:0045740">
    <property type="term" value="P:positive regulation of DNA replication"/>
    <property type="evidence" value="ECO:0007669"/>
    <property type="project" value="EnsemblFungi"/>
</dbReference>
<dbReference type="SUPFAM" id="SSF55979">
    <property type="entry name" value="DNA clamp"/>
    <property type="match status" value="2"/>
</dbReference>
<dbReference type="GO" id="GO:0000785">
    <property type="term" value="C:chromatin"/>
    <property type="evidence" value="ECO:0007669"/>
    <property type="project" value="EnsemblFungi"/>
</dbReference>
<dbReference type="GO" id="GO:0042276">
    <property type="term" value="P:error-prone translesion synthesis"/>
    <property type="evidence" value="ECO:0007669"/>
    <property type="project" value="EnsemblFungi"/>
</dbReference>
<evidence type="ECO:0000256" key="3">
    <source>
        <dbReference type="ARBA" id="ARBA00022705"/>
    </source>
</evidence>
<dbReference type="AlphaFoldDB" id="A0A1X2HTZ9"/>
<dbReference type="GO" id="GO:0000781">
    <property type="term" value="C:chromosome, telomeric region"/>
    <property type="evidence" value="ECO:0007669"/>
    <property type="project" value="GOC"/>
</dbReference>
<dbReference type="EMBL" id="MCGN01000001">
    <property type="protein sequence ID" value="ORZ03075.1"/>
    <property type="molecule type" value="Genomic_DNA"/>
</dbReference>
<dbReference type="Proteomes" id="UP000242180">
    <property type="component" value="Unassembled WGS sequence"/>
</dbReference>
<dbReference type="GO" id="GO:0043626">
    <property type="term" value="C:PCNA complex"/>
    <property type="evidence" value="ECO:0007669"/>
    <property type="project" value="EnsemblFungi"/>
</dbReference>
<dbReference type="NCBIfam" id="TIGR00590">
    <property type="entry name" value="pcna"/>
    <property type="match status" value="1"/>
</dbReference>
<sequence length="259" mass="28587">MLEARMQQAKLLKTVLEAVKELVTECNFDCNDSGIALQAMDNSHVALVAMLLRAEGFDPYRCDRNLPLGVNLTSLAKILKCARPDDVLTIKADDQGDVLSMVFESKDSDKVSEYDLKLMDIDSEHLGIPDTTYDAVVTMSSDRFKEIVTDLQVLSDAVTIEVDKDGIKFGNEGEVGRGNVTLKANSMVDSEEDATVIELQQSVSMAFSIKYLVNFTKATPLASRVSLHMSSEVPLLVEYKLDNVGYVRYYLAPKIGDEA</sequence>
<dbReference type="InterPro" id="IPR046938">
    <property type="entry name" value="DNA_clamp_sf"/>
</dbReference>
<dbReference type="PANTHER" id="PTHR11352">
    <property type="entry name" value="PROLIFERATING CELL NUCLEAR ANTIGEN"/>
    <property type="match status" value="1"/>
</dbReference>
<dbReference type="PRINTS" id="PR00339">
    <property type="entry name" value="PCNACYCLIN"/>
</dbReference>
<accession>A0A1X2HTZ9</accession>
<evidence type="ECO:0000256" key="8">
    <source>
        <dbReference type="RuleBase" id="RU003671"/>
    </source>
</evidence>
<dbReference type="Gene3D" id="3.10.150.10">
    <property type="entry name" value="DNA Polymerase III, subunit A, domain 2"/>
    <property type="match status" value="2"/>
</dbReference>
<feature type="domain" description="Proliferating cell nuclear antigen PCNA C-terminal" evidence="10">
    <location>
        <begin position="127"/>
        <end position="254"/>
    </location>
</feature>
<dbReference type="GO" id="GO:0034087">
    <property type="term" value="P:establishment of mitotic sister chromatid cohesion"/>
    <property type="evidence" value="ECO:0007669"/>
    <property type="project" value="EnsemblFungi"/>
</dbReference>
<keyword evidence="12" id="KW-1185">Reference proteome</keyword>
<dbReference type="GO" id="GO:0070987">
    <property type="term" value="P:error-free translesion synthesis"/>
    <property type="evidence" value="ECO:0007669"/>
    <property type="project" value="EnsemblFungi"/>
</dbReference>
<comment type="caution">
    <text evidence="11">The sequence shown here is derived from an EMBL/GenBank/DDBJ whole genome shotgun (WGS) entry which is preliminary data.</text>
</comment>
<dbReference type="GO" id="GO:0035861">
    <property type="term" value="C:site of double-strand break"/>
    <property type="evidence" value="ECO:0007669"/>
    <property type="project" value="EnsemblFungi"/>
</dbReference>
<dbReference type="GO" id="GO:0035753">
    <property type="term" value="P:maintenance of DNA trinucleotide repeats"/>
    <property type="evidence" value="ECO:0007669"/>
    <property type="project" value="EnsemblFungi"/>
</dbReference>
<dbReference type="FunFam" id="3.10.150.10:FF:000008">
    <property type="entry name" value="Proliferating cell nuclear antigen"/>
    <property type="match status" value="1"/>
</dbReference>
<keyword evidence="4 8" id="KW-0238">DNA-binding</keyword>
<dbReference type="PANTHER" id="PTHR11352:SF0">
    <property type="entry name" value="PROLIFERATING CELL NUCLEAR ANTIGEN"/>
    <property type="match status" value="1"/>
</dbReference>
<evidence type="ECO:0000256" key="4">
    <source>
        <dbReference type="ARBA" id="ARBA00023125"/>
    </source>
</evidence>
<dbReference type="GO" id="GO:0043596">
    <property type="term" value="C:nuclear replication fork"/>
    <property type="evidence" value="ECO:0007669"/>
    <property type="project" value="EnsemblFungi"/>
</dbReference>
<dbReference type="GO" id="GO:0000710">
    <property type="term" value="P:meiotic mismatch repair"/>
    <property type="evidence" value="ECO:0007669"/>
    <property type="project" value="EnsemblFungi"/>
</dbReference>
<dbReference type="InParanoid" id="A0A1X2HTZ9"/>
<evidence type="ECO:0000256" key="5">
    <source>
        <dbReference type="ARBA" id="ARBA00023242"/>
    </source>
</evidence>
<dbReference type="FunCoup" id="A0A1X2HTZ9">
    <property type="interactions" value="763"/>
</dbReference>
<dbReference type="InterPro" id="IPR022659">
    <property type="entry name" value="Pr_cel_nuc_antig_CS"/>
</dbReference>
<dbReference type="STRING" id="13706.A0A1X2HTZ9"/>
<evidence type="ECO:0000256" key="2">
    <source>
        <dbReference type="ARBA" id="ARBA00010462"/>
    </source>
</evidence>
<dbReference type="PROSITE" id="PS00293">
    <property type="entry name" value="PCNA_2"/>
    <property type="match status" value="1"/>
</dbReference>
<dbReference type="GO" id="GO:0045739">
    <property type="term" value="P:positive regulation of DNA repair"/>
    <property type="evidence" value="ECO:0007669"/>
    <property type="project" value="EnsemblFungi"/>
</dbReference>
<dbReference type="InterPro" id="IPR022649">
    <property type="entry name" value="Pr_cel_nuc_antig_C"/>
</dbReference>
<dbReference type="GO" id="GO:0030466">
    <property type="term" value="P:silent mating-type cassette heterochromatin formation"/>
    <property type="evidence" value="ECO:0007669"/>
    <property type="project" value="EnsemblFungi"/>
</dbReference>
<dbReference type="OMA" id="EMKLINM"/>
<dbReference type="GO" id="GO:0006289">
    <property type="term" value="P:nucleotide-excision repair"/>
    <property type="evidence" value="ECO:0007669"/>
    <property type="project" value="EnsemblFungi"/>
</dbReference>
<dbReference type="PROSITE" id="PS01251">
    <property type="entry name" value="PCNA_1"/>
    <property type="match status" value="1"/>
</dbReference>
<feature type="domain" description="Proliferating cell nuclear antigen PCNA N-terminal" evidence="9">
    <location>
        <begin position="1"/>
        <end position="123"/>
    </location>
</feature>
<dbReference type="GO" id="GO:0042802">
    <property type="term" value="F:identical protein binding"/>
    <property type="evidence" value="ECO:0007669"/>
    <property type="project" value="EnsemblFungi"/>
</dbReference>
<dbReference type="InterPro" id="IPR022648">
    <property type="entry name" value="Pr_cel_nuc_antig_N"/>
</dbReference>
<evidence type="ECO:0000259" key="9">
    <source>
        <dbReference type="Pfam" id="PF00705"/>
    </source>
</evidence>
<dbReference type="GO" id="GO:0031509">
    <property type="term" value="P:subtelomeric heterochromatin formation"/>
    <property type="evidence" value="ECO:0007669"/>
    <property type="project" value="EnsemblFungi"/>
</dbReference>
<organism evidence="11 12">
    <name type="scientific">Syncephalastrum racemosum</name>
    <name type="common">Filamentous fungus</name>
    <dbReference type="NCBI Taxonomy" id="13706"/>
    <lineage>
        <taxon>Eukaryota</taxon>
        <taxon>Fungi</taxon>
        <taxon>Fungi incertae sedis</taxon>
        <taxon>Mucoromycota</taxon>
        <taxon>Mucoromycotina</taxon>
        <taxon>Mucoromycetes</taxon>
        <taxon>Mucorales</taxon>
        <taxon>Syncephalastraceae</taxon>
        <taxon>Syncephalastrum</taxon>
    </lineage>
</organism>
<dbReference type="InterPro" id="IPR000730">
    <property type="entry name" value="Pr_cel_nuc_antig"/>
</dbReference>
<dbReference type="CDD" id="cd00577">
    <property type="entry name" value="PCNA"/>
    <property type="match status" value="1"/>
</dbReference>
<comment type="function">
    <text evidence="7">This protein is an auxiliary protein of DNA polymerase delta and is involved in the control of eukaryotic DNA replication by increasing the polymerase's processivity during elongation of the leading strand.</text>
</comment>
<dbReference type="GO" id="GO:0003677">
    <property type="term" value="F:DNA binding"/>
    <property type="evidence" value="ECO:0007669"/>
    <property type="project" value="UniProtKB-KW"/>
</dbReference>
<dbReference type="OrthoDB" id="534348at2759"/>
<evidence type="ECO:0000256" key="6">
    <source>
        <dbReference type="ARBA" id="ARBA00054163"/>
    </source>
</evidence>
<dbReference type="FunFam" id="3.10.150.10:FF:000006">
    <property type="entry name" value="Proliferating cell nuclear antigen"/>
    <property type="match status" value="1"/>
</dbReference>
<comment type="function">
    <text evidence="6">This protein is an auxiliary protein of DNA polymerase delta and is involved in the control of eukaryotic DNA replication by increasing the polymerase's processibility during elongation of the leading strand. Involved in DNA repair.</text>
</comment>
<reference evidence="11 12" key="1">
    <citation type="submission" date="2016-07" db="EMBL/GenBank/DDBJ databases">
        <title>Pervasive Adenine N6-methylation of Active Genes in Fungi.</title>
        <authorList>
            <consortium name="DOE Joint Genome Institute"/>
            <person name="Mondo S.J."/>
            <person name="Dannebaum R.O."/>
            <person name="Kuo R.C."/>
            <person name="Labutti K."/>
            <person name="Haridas S."/>
            <person name="Kuo A."/>
            <person name="Salamov A."/>
            <person name="Ahrendt S.R."/>
            <person name="Lipzen A."/>
            <person name="Sullivan W."/>
            <person name="Andreopoulos W.B."/>
            <person name="Clum A."/>
            <person name="Lindquist E."/>
            <person name="Daum C."/>
            <person name="Ramamoorthy G.K."/>
            <person name="Gryganskyi A."/>
            <person name="Culley D."/>
            <person name="Magnuson J.K."/>
            <person name="James T.Y."/>
            <person name="O'Malley M.A."/>
            <person name="Stajich J.E."/>
            <person name="Spatafora J.W."/>
            <person name="Visel A."/>
            <person name="Grigoriev I.V."/>
        </authorList>
    </citation>
    <scope>NUCLEOTIDE SEQUENCE [LARGE SCALE GENOMIC DNA]</scope>
    <source>
        <strain evidence="11 12">NRRL 2496</strain>
    </source>
</reference>
<evidence type="ECO:0000256" key="7">
    <source>
        <dbReference type="RuleBase" id="RU000641"/>
    </source>
</evidence>
<evidence type="ECO:0000313" key="11">
    <source>
        <dbReference type="EMBL" id="ORZ03075.1"/>
    </source>
</evidence>
<dbReference type="Pfam" id="PF00705">
    <property type="entry name" value="PCNA_N"/>
    <property type="match status" value="1"/>
</dbReference>
<dbReference type="GO" id="GO:0006272">
    <property type="term" value="P:leading strand elongation"/>
    <property type="evidence" value="ECO:0007669"/>
    <property type="project" value="EnsemblFungi"/>
</dbReference>
<dbReference type="GO" id="GO:1903459">
    <property type="term" value="P:mitotic DNA replication lagging strand elongation"/>
    <property type="evidence" value="ECO:0007669"/>
    <property type="project" value="EnsemblFungi"/>
</dbReference>
<comment type="similarity">
    <text evidence="2 8">Belongs to the PCNA family.</text>
</comment>
<protein>
    <recommendedName>
        <fullName evidence="7">DNA sliding clamp PCNA</fullName>
    </recommendedName>
</protein>
<dbReference type="GO" id="GO:0070914">
    <property type="term" value="P:UV-damage excision repair"/>
    <property type="evidence" value="ECO:0007669"/>
    <property type="project" value="EnsemblFungi"/>
</dbReference>
<dbReference type="HAMAP" id="MF_00317">
    <property type="entry name" value="DNApol_clamp_arch"/>
    <property type="match status" value="1"/>
</dbReference>
<evidence type="ECO:0000256" key="1">
    <source>
        <dbReference type="ARBA" id="ARBA00004123"/>
    </source>
</evidence>
<evidence type="ECO:0000313" key="12">
    <source>
        <dbReference type="Proteomes" id="UP000242180"/>
    </source>
</evidence>
<gene>
    <name evidence="11" type="ORF">BCR43DRAFT_520283</name>
</gene>
<keyword evidence="5 7" id="KW-0539">Nucleus</keyword>
<keyword evidence="3 8" id="KW-0235">DNA replication</keyword>
<dbReference type="GO" id="GO:0030337">
    <property type="term" value="F:DNA polymerase processivity factor activity"/>
    <property type="evidence" value="ECO:0007669"/>
    <property type="project" value="EnsemblFungi"/>
</dbReference>
<evidence type="ECO:0000259" key="10">
    <source>
        <dbReference type="Pfam" id="PF02747"/>
    </source>
</evidence>
<comment type="subcellular location">
    <subcellularLocation>
        <location evidence="1 7">Nucleus</location>
    </subcellularLocation>
</comment>
<proteinExistence type="inferred from homology"/>
<dbReference type="Pfam" id="PF02747">
    <property type="entry name" value="PCNA_C"/>
    <property type="match status" value="1"/>
</dbReference>
<dbReference type="FunFam" id="3.70.10.10:FF:000001">
    <property type="entry name" value="Proliferating cell nuclear antigen"/>
    <property type="match status" value="1"/>
</dbReference>
<dbReference type="GO" id="GO:0005654">
    <property type="term" value="C:nucleoplasm"/>
    <property type="evidence" value="ECO:0007669"/>
    <property type="project" value="EnsemblFungi"/>
</dbReference>
<name>A0A1X2HTZ9_SYNRA</name>